<dbReference type="PANTHER" id="PTHR11008">
    <property type="entry name" value="PROTEIN TAKEOUT-LIKE PROTEIN"/>
    <property type="match status" value="1"/>
</dbReference>
<evidence type="ECO:0000256" key="4">
    <source>
        <dbReference type="SAM" id="SignalP"/>
    </source>
</evidence>
<dbReference type="SMART" id="SM00700">
    <property type="entry name" value="JHBP"/>
    <property type="match status" value="1"/>
</dbReference>
<dbReference type="GO" id="GO:0007623">
    <property type="term" value="P:circadian rhythm"/>
    <property type="evidence" value="ECO:0007669"/>
    <property type="project" value="UniProtKB-ARBA"/>
</dbReference>
<feature type="signal peptide" evidence="4">
    <location>
        <begin position="1"/>
        <end position="16"/>
    </location>
</feature>
<organism evidence="5 6">
    <name type="scientific">Ignelater luminosus</name>
    <name type="common">Cucubano</name>
    <name type="synonym">Pyrophorus luminosus</name>
    <dbReference type="NCBI Taxonomy" id="2038154"/>
    <lineage>
        <taxon>Eukaryota</taxon>
        <taxon>Metazoa</taxon>
        <taxon>Ecdysozoa</taxon>
        <taxon>Arthropoda</taxon>
        <taxon>Hexapoda</taxon>
        <taxon>Insecta</taxon>
        <taxon>Pterygota</taxon>
        <taxon>Neoptera</taxon>
        <taxon>Endopterygota</taxon>
        <taxon>Coleoptera</taxon>
        <taxon>Polyphaga</taxon>
        <taxon>Elateriformia</taxon>
        <taxon>Elateroidea</taxon>
        <taxon>Elateridae</taxon>
        <taxon>Agrypninae</taxon>
        <taxon>Pyrophorini</taxon>
        <taxon>Ignelater</taxon>
    </lineage>
</organism>
<keyword evidence="2" id="KW-0090">Biological rhythms</keyword>
<dbReference type="AlphaFoldDB" id="A0A8K0DC29"/>
<accession>A0A8K0DC29</accession>
<dbReference type="InterPro" id="IPR010562">
    <property type="entry name" value="Haemolymph_juvenile_hormone-bd"/>
</dbReference>
<evidence type="ECO:0000256" key="3">
    <source>
        <dbReference type="ARBA" id="ARBA00060902"/>
    </source>
</evidence>
<dbReference type="OrthoDB" id="8194225at2759"/>
<proteinExistence type="inferred from homology"/>
<feature type="chain" id="PRO_5035456416" evidence="4">
    <location>
        <begin position="17"/>
        <end position="241"/>
    </location>
</feature>
<dbReference type="FunFam" id="3.15.10.30:FF:000001">
    <property type="entry name" value="Takeout-like protein 1"/>
    <property type="match status" value="1"/>
</dbReference>
<sequence>MKQAVILLFVCVFVAGKLPSEFKRCKREIKNFKACLKDAIEDAFPKLDNGIPSLKLPPLEPLSIPRITIGEGKSPTVLTYTNYKLYGVRATKIKEIDVNFTSTTFGLRLETFTPETRTEAHYNVKGTTLALPIEGDGNCTVILYDLKTKLSIQGDTFEKEGKKYLKVKEFTIDLTPGKVTYNFANLFNGNERLGQEMNRLLNENWKEIYDEVDDDFNQALQIVFQDYANKIFTQVPYDELF</sequence>
<protein>
    <submittedName>
        <fullName evidence="5">Uncharacterized protein</fullName>
    </submittedName>
</protein>
<reference evidence="5" key="1">
    <citation type="submission" date="2019-08" db="EMBL/GenBank/DDBJ databases">
        <title>The genome of the North American firefly Photinus pyralis.</title>
        <authorList>
            <consortium name="Photinus pyralis genome working group"/>
            <person name="Fallon T.R."/>
            <person name="Sander Lower S.E."/>
            <person name="Weng J.-K."/>
        </authorList>
    </citation>
    <scope>NUCLEOTIDE SEQUENCE</scope>
    <source>
        <strain evidence="5">TRF0915ILg1</strain>
        <tissue evidence="5">Whole body</tissue>
    </source>
</reference>
<gene>
    <name evidence="5" type="ORF">ILUMI_05366</name>
</gene>
<dbReference type="InterPro" id="IPR038606">
    <property type="entry name" value="To_sf"/>
</dbReference>
<comment type="caution">
    <text evidence="5">The sequence shown here is derived from an EMBL/GenBank/DDBJ whole genome shotgun (WGS) entry which is preliminary data.</text>
</comment>
<evidence type="ECO:0000256" key="2">
    <source>
        <dbReference type="ARBA" id="ARBA00023108"/>
    </source>
</evidence>
<evidence type="ECO:0000313" key="6">
    <source>
        <dbReference type="Proteomes" id="UP000801492"/>
    </source>
</evidence>
<dbReference type="Pfam" id="PF06585">
    <property type="entry name" value="JHBP"/>
    <property type="match status" value="1"/>
</dbReference>
<dbReference type="Gene3D" id="3.15.10.30">
    <property type="entry name" value="Haemolymph juvenile hormone binding protein"/>
    <property type="match status" value="1"/>
</dbReference>
<dbReference type="Proteomes" id="UP000801492">
    <property type="component" value="Unassembled WGS sequence"/>
</dbReference>
<dbReference type="PANTHER" id="PTHR11008:SF32">
    <property type="entry name" value="CIRCADIAN CLOCK-CONTROLLED PROTEIN DAYWAKE-RELATED"/>
    <property type="match status" value="1"/>
</dbReference>
<dbReference type="EMBL" id="VTPC01001983">
    <property type="protein sequence ID" value="KAF2900827.1"/>
    <property type="molecule type" value="Genomic_DNA"/>
</dbReference>
<dbReference type="GO" id="GO:0005615">
    <property type="term" value="C:extracellular space"/>
    <property type="evidence" value="ECO:0007669"/>
    <property type="project" value="TreeGrafter"/>
</dbReference>
<name>A0A8K0DC29_IGNLU</name>
<evidence type="ECO:0000313" key="5">
    <source>
        <dbReference type="EMBL" id="KAF2900827.1"/>
    </source>
</evidence>
<keyword evidence="1 4" id="KW-0732">Signal</keyword>
<comment type="similarity">
    <text evidence="3">Belongs to the TO family.</text>
</comment>
<keyword evidence="6" id="KW-1185">Reference proteome</keyword>
<evidence type="ECO:0000256" key="1">
    <source>
        <dbReference type="ARBA" id="ARBA00022729"/>
    </source>
</evidence>